<comment type="caution">
    <text evidence="1">The sequence shown here is derived from an EMBL/GenBank/DDBJ whole genome shotgun (WGS) entry which is preliminary data.</text>
</comment>
<protein>
    <submittedName>
        <fullName evidence="1">Uncharacterized protein</fullName>
    </submittedName>
</protein>
<evidence type="ECO:0000313" key="1">
    <source>
        <dbReference type="EMBL" id="RFC67492.1"/>
    </source>
</evidence>
<organism evidence="1 2">
    <name type="scientific">Mesorhizobium denitrificans</name>
    <dbReference type="NCBI Taxonomy" id="2294114"/>
    <lineage>
        <taxon>Bacteria</taxon>
        <taxon>Pseudomonadati</taxon>
        <taxon>Pseudomonadota</taxon>
        <taxon>Alphaproteobacteria</taxon>
        <taxon>Hyphomicrobiales</taxon>
        <taxon>Phyllobacteriaceae</taxon>
        <taxon>Mesorhizobium</taxon>
    </lineage>
</organism>
<dbReference type="Proteomes" id="UP000262379">
    <property type="component" value="Unassembled WGS sequence"/>
</dbReference>
<evidence type="ECO:0000313" key="2">
    <source>
        <dbReference type="Proteomes" id="UP000262379"/>
    </source>
</evidence>
<sequence>MKLRPLDVLNHRDSESVVNKNKPRPKMVACIEPQRGWFLRINSRSHFAPCFPINQTDHPWLHAGDSFLGCRILQLTELQIEDALARNAGSAIGKIAAKHIPEILKHLGEWEAITNEQLRLVSAALRFLEPNT</sequence>
<proteinExistence type="predicted"/>
<dbReference type="AlphaFoldDB" id="A0A371XE52"/>
<accession>A0A371XE52</accession>
<name>A0A371XE52_9HYPH</name>
<gene>
    <name evidence="1" type="ORF">DY251_10870</name>
</gene>
<dbReference type="EMBL" id="QURN01000007">
    <property type="protein sequence ID" value="RFC67492.1"/>
    <property type="molecule type" value="Genomic_DNA"/>
</dbReference>
<reference evidence="2" key="1">
    <citation type="submission" date="2018-08" db="EMBL/GenBank/DDBJ databases">
        <authorList>
            <person name="Im W.T."/>
        </authorList>
    </citation>
    <scope>NUCLEOTIDE SEQUENCE [LARGE SCALE GENOMIC DNA]</scope>
    <source>
        <strain evidence="2">LA-28</strain>
    </source>
</reference>
<keyword evidence="2" id="KW-1185">Reference proteome</keyword>